<feature type="region of interest" description="Disordered" evidence="1">
    <location>
        <begin position="74"/>
        <end position="110"/>
    </location>
</feature>
<feature type="compositionally biased region" description="Basic and acidic residues" evidence="1">
    <location>
        <begin position="81"/>
        <end position="93"/>
    </location>
</feature>
<dbReference type="AlphaFoldDB" id="A0AAV7KXR7"/>
<dbReference type="Proteomes" id="UP001066276">
    <property type="component" value="Chromosome 12"/>
</dbReference>
<evidence type="ECO:0000313" key="3">
    <source>
        <dbReference type="Proteomes" id="UP001066276"/>
    </source>
</evidence>
<comment type="caution">
    <text evidence="2">The sequence shown here is derived from an EMBL/GenBank/DDBJ whole genome shotgun (WGS) entry which is preliminary data.</text>
</comment>
<protein>
    <submittedName>
        <fullName evidence="2">Uncharacterized protein</fullName>
    </submittedName>
</protein>
<proteinExistence type="predicted"/>
<sequence length="203" mass="22830">MDGRGVGRVGHTLSWAHIEQTGRFIAGVREGVCDRAPGPWPGEEYPGGTTRWTAAEEEEVGCFSSVPCCETENVSTTEEFGNEKEGGGRDRGRNSQQGNRGKRKRHPKETRSCWLKKESYIEVAQWQAGEDRRRGSAGACHVLGRTWPEQVSSLVRVCDGCLKERSPVRKTLKKPYQDYPAIKTKPEKGETETYVLEKKVYRN</sequence>
<name>A0AAV7KXR7_PLEWA</name>
<gene>
    <name evidence="2" type="ORF">NDU88_004229</name>
</gene>
<evidence type="ECO:0000313" key="2">
    <source>
        <dbReference type="EMBL" id="KAJ1084075.1"/>
    </source>
</evidence>
<dbReference type="EMBL" id="JANPWB010000016">
    <property type="protein sequence ID" value="KAJ1084075.1"/>
    <property type="molecule type" value="Genomic_DNA"/>
</dbReference>
<reference evidence="2" key="1">
    <citation type="journal article" date="2022" name="bioRxiv">
        <title>Sequencing and chromosome-scale assembly of the giantPleurodeles waltlgenome.</title>
        <authorList>
            <person name="Brown T."/>
            <person name="Elewa A."/>
            <person name="Iarovenko S."/>
            <person name="Subramanian E."/>
            <person name="Araus A.J."/>
            <person name="Petzold A."/>
            <person name="Susuki M."/>
            <person name="Suzuki K.-i.T."/>
            <person name="Hayashi T."/>
            <person name="Toyoda A."/>
            <person name="Oliveira C."/>
            <person name="Osipova E."/>
            <person name="Leigh N.D."/>
            <person name="Simon A."/>
            <person name="Yun M.H."/>
        </authorList>
    </citation>
    <scope>NUCLEOTIDE SEQUENCE</scope>
    <source>
        <strain evidence="2">20211129_DDA</strain>
        <tissue evidence="2">Liver</tissue>
    </source>
</reference>
<keyword evidence="3" id="KW-1185">Reference proteome</keyword>
<accession>A0AAV7KXR7</accession>
<evidence type="ECO:0000256" key="1">
    <source>
        <dbReference type="SAM" id="MobiDB-lite"/>
    </source>
</evidence>
<organism evidence="2 3">
    <name type="scientific">Pleurodeles waltl</name>
    <name type="common">Iberian ribbed newt</name>
    <dbReference type="NCBI Taxonomy" id="8319"/>
    <lineage>
        <taxon>Eukaryota</taxon>
        <taxon>Metazoa</taxon>
        <taxon>Chordata</taxon>
        <taxon>Craniata</taxon>
        <taxon>Vertebrata</taxon>
        <taxon>Euteleostomi</taxon>
        <taxon>Amphibia</taxon>
        <taxon>Batrachia</taxon>
        <taxon>Caudata</taxon>
        <taxon>Salamandroidea</taxon>
        <taxon>Salamandridae</taxon>
        <taxon>Pleurodelinae</taxon>
        <taxon>Pleurodeles</taxon>
    </lineage>
</organism>